<dbReference type="Proteomes" id="UP000324222">
    <property type="component" value="Unassembled WGS sequence"/>
</dbReference>
<gene>
    <name evidence="2" type="ORF">E2C01_070427</name>
</gene>
<dbReference type="AlphaFoldDB" id="A0A5B7I233"/>
<protein>
    <submittedName>
        <fullName evidence="2">Uncharacterized protein</fullName>
    </submittedName>
</protein>
<dbReference type="EMBL" id="VSRR010042414">
    <property type="protein sequence ID" value="MPC76026.1"/>
    <property type="molecule type" value="Genomic_DNA"/>
</dbReference>
<comment type="caution">
    <text evidence="2">The sequence shown here is derived from an EMBL/GenBank/DDBJ whole genome shotgun (WGS) entry which is preliminary data.</text>
</comment>
<accession>A0A5B7I233</accession>
<reference evidence="2 3" key="1">
    <citation type="submission" date="2019-05" db="EMBL/GenBank/DDBJ databases">
        <title>Another draft genome of Portunus trituberculatus and its Hox gene families provides insights of decapod evolution.</title>
        <authorList>
            <person name="Jeong J.-H."/>
            <person name="Song I."/>
            <person name="Kim S."/>
            <person name="Choi T."/>
            <person name="Kim D."/>
            <person name="Ryu S."/>
            <person name="Kim W."/>
        </authorList>
    </citation>
    <scope>NUCLEOTIDE SEQUENCE [LARGE SCALE GENOMIC DNA]</scope>
    <source>
        <tissue evidence="2">Muscle</tissue>
    </source>
</reference>
<keyword evidence="3" id="KW-1185">Reference proteome</keyword>
<sequence>MAGAVLHHLALPPHDAPPPPRPALTRGPPCPHLDGHGGGHAAKQRGEAWQNVDSLLGAAESSEGGEEGTQLRGLEVRQAVQQDGEVRRSALQGAALSALRRRQDVLQGGGGAAGGEGGIKGAYGGIHLWAQCGGLQGGGRGGHVLHEAAASVLQPAARLGVLVQQQRSGLP</sequence>
<name>A0A5B7I233_PORTR</name>
<organism evidence="2 3">
    <name type="scientific">Portunus trituberculatus</name>
    <name type="common">Swimming crab</name>
    <name type="synonym">Neptunus trituberculatus</name>
    <dbReference type="NCBI Taxonomy" id="210409"/>
    <lineage>
        <taxon>Eukaryota</taxon>
        <taxon>Metazoa</taxon>
        <taxon>Ecdysozoa</taxon>
        <taxon>Arthropoda</taxon>
        <taxon>Crustacea</taxon>
        <taxon>Multicrustacea</taxon>
        <taxon>Malacostraca</taxon>
        <taxon>Eumalacostraca</taxon>
        <taxon>Eucarida</taxon>
        <taxon>Decapoda</taxon>
        <taxon>Pleocyemata</taxon>
        <taxon>Brachyura</taxon>
        <taxon>Eubrachyura</taxon>
        <taxon>Portunoidea</taxon>
        <taxon>Portunidae</taxon>
        <taxon>Portuninae</taxon>
        <taxon>Portunus</taxon>
    </lineage>
</organism>
<evidence type="ECO:0000256" key="1">
    <source>
        <dbReference type="SAM" id="MobiDB-lite"/>
    </source>
</evidence>
<feature type="compositionally biased region" description="Low complexity" evidence="1">
    <location>
        <begin position="1"/>
        <end position="13"/>
    </location>
</feature>
<feature type="region of interest" description="Disordered" evidence="1">
    <location>
        <begin position="1"/>
        <end position="46"/>
    </location>
</feature>
<proteinExistence type="predicted"/>
<evidence type="ECO:0000313" key="2">
    <source>
        <dbReference type="EMBL" id="MPC76026.1"/>
    </source>
</evidence>
<evidence type="ECO:0000313" key="3">
    <source>
        <dbReference type="Proteomes" id="UP000324222"/>
    </source>
</evidence>